<evidence type="ECO:0000313" key="1">
    <source>
        <dbReference type="EMBL" id="KAI8440742.1"/>
    </source>
</evidence>
<accession>A0ACC0KWS5</accession>
<organism evidence="1 2">
    <name type="scientific">Choristoneura fumiferana</name>
    <name type="common">Spruce budworm moth</name>
    <name type="synonym">Archips fumiferana</name>
    <dbReference type="NCBI Taxonomy" id="7141"/>
    <lineage>
        <taxon>Eukaryota</taxon>
        <taxon>Metazoa</taxon>
        <taxon>Ecdysozoa</taxon>
        <taxon>Arthropoda</taxon>
        <taxon>Hexapoda</taxon>
        <taxon>Insecta</taxon>
        <taxon>Pterygota</taxon>
        <taxon>Neoptera</taxon>
        <taxon>Endopterygota</taxon>
        <taxon>Lepidoptera</taxon>
        <taxon>Glossata</taxon>
        <taxon>Ditrysia</taxon>
        <taxon>Tortricoidea</taxon>
        <taxon>Tortricidae</taxon>
        <taxon>Tortricinae</taxon>
        <taxon>Choristoneura</taxon>
    </lineage>
</organism>
<protein>
    <submittedName>
        <fullName evidence="1">Uncharacterized protein</fullName>
    </submittedName>
</protein>
<gene>
    <name evidence="1" type="ORF">MSG28_009081</name>
</gene>
<name>A0ACC0KWS5_CHOFU</name>
<evidence type="ECO:0000313" key="2">
    <source>
        <dbReference type="Proteomes" id="UP001064048"/>
    </source>
</evidence>
<reference evidence="1 2" key="1">
    <citation type="journal article" date="2022" name="Genome Biol. Evol.">
        <title>The Spruce Budworm Genome: Reconstructing the Evolutionary History of Antifreeze Proteins.</title>
        <authorList>
            <person name="Beliveau C."/>
            <person name="Gagne P."/>
            <person name="Picq S."/>
            <person name="Vernygora O."/>
            <person name="Keeling C.I."/>
            <person name="Pinkney K."/>
            <person name="Doucet D."/>
            <person name="Wen F."/>
            <person name="Johnston J.S."/>
            <person name="Maaroufi H."/>
            <person name="Boyle B."/>
            <person name="Laroche J."/>
            <person name="Dewar K."/>
            <person name="Juretic N."/>
            <person name="Blackburn G."/>
            <person name="Nisole A."/>
            <person name="Brunet B."/>
            <person name="Brandao M."/>
            <person name="Lumley L."/>
            <person name="Duan J."/>
            <person name="Quan G."/>
            <person name="Lucarotti C.J."/>
            <person name="Roe A.D."/>
            <person name="Sperling F.A.H."/>
            <person name="Levesque R.C."/>
            <person name="Cusson M."/>
        </authorList>
    </citation>
    <scope>NUCLEOTIDE SEQUENCE [LARGE SCALE GENOMIC DNA]</scope>
    <source>
        <strain evidence="1">Glfc:IPQL:Cfum</strain>
    </source>
</reference>
<dbReference type="Proteomes" id="UP001064048">
    <property type="component" value="Chromosome 15"/>
</dbReference>
<sequence length="151" mass="16594">MVFDCAGGERITVQCPTCRLQCQPANMIDQRFVLEKLCTDTPTNNGGTEREQQCNSCEDTEPATSYCTDCAEFICDNCVQAHQRLKITKDHTIKSKEEATAELQAAQPASAHDMFCSEHPQVGPSAIKPPLDDTGYGKCRAVRVAYVTTLT</sequence>
<keyword evidence="2" id="KW-1185">Reference proteome</keyword>
<proteinExistence type="predicted"/>
<comment type="caution">
    <text evidence="1">The sequence shown here is derived from an EMBL/GenBank/DDBJ whole genome shotgun (WGS) entry which is preliminary data.</text>
</comment>
<dbReference type="EMBL" id="CM046115">
    <property type="protein sequence ID" value="KAI8440742.1"/>
    <property type="molecule type" value="Genomic_DNA"/>
</dbReference>